<dbReference type="RefSeq" id="WP_157726388.1">
    <property type="nucleotide sequence ID" value="NZ_AONC01000035.1"/>
</dbReference>
<feature type="region of interest" description="Disordered" evidence="1">
    <location>
        <begin position="28"/>
        <end position="51"/>
    </location>
</feature>
<evidence type="ECO:0000313" key="3">
    <source>
        <dbReference type="EMBL" id="EXJ14913.1"/>
    </source>
</evidence>
<reference evidence="3 4" key="1">
    <citation type="submission" date="2012-11" db="EMBL/GenBank/DDBJ databases">
        <title>Genome assembly of Thiorhodococcus sp. AK35.</title>
        <authorList>
            <person name="Nupur N."/>
            <person name="Khatri I."/>
            <person name="Subramanian S."/>
            <person name="Pinnaka A."/>
        </authorList>
    </citation>
    <scope>NUCLEOTIDE SEQUENCE [LARGE SCALE GENOMIC DNA]</scope>
    <source>
        <strain evidence="3 4">AK35</strain>
    </source>
</reference>
<dbReference type="Proteomes" id="UP000019460">
    <property type="component" value="Unassembled WGS sequence"/>
</dbReference>
<organism evidence="3 4">
    <name type="scientific">Imhoffiella purpurea</name>
    <dbReference type="NCBI Taxonomy" id="1249627"/>
    <lineage>
        <taxon>Bacteria</taxon>
        <taxon>Pseudomonadati</taxon>
        <taxon>Pseudomonadota</taxon>
        <taxon>Gammaproteobacteria</taxon>
        <taxon>Chromatiales</taxon>
        <taxon>Chromatiaceae</taxon>
        <taxon>Imhoffiella</taxon>
    </lineage>
</organism>
<evidence type="ECO:0000313" key="4">
    <source>
        <dbReference type="Proteomes" id="UP000019460"/>
    </source>
</evidence>
<dbReference type="EMBL" id="AONC01000035">
    <property type="protein sequence ID" value="EXJ14913.1"/>
    <property type="molecule type" value="Genomic_DNA"/>
</dbReference>
<proteinExistence type="predicted"/>
<name>W9V5V7_9GAMM</name>
<protein>
    <submittedName>
        <fullName evidence="3">Uncharacterized protein</fullName>
    </submittedName>
</protein>
<evidence type="ECO:0000256" key="1">
    <source>
        <dbReference type="SAM" id="MobiDB-lite"/>
    </source>
</evidence>
<evidence type="ECO:0000256" key="2">
    <source>
        <dbReference type="SAM" id="Phobius"/>
    </source>
</evidence>
<keyword evidence="4" id="KW-1185">Reference proteome</keyword>
<gene>
    <name evidence="3" type="ORF">D779_2119</name>
</gene>
<comment type="caution">
    <text evidence="3">The sequence shown here is derived from an EMBL/GenBank/DDBJ whole genome shotgun (WGS) entry which is preliminary data.</text>
</comment>
<sequence>MEYNQSFAVGEAIALVGFVAWLIYINSSSSGSRSSSDRPEQKAGGDDSDRT</sequence>
<keyword evidence="2" id="KW-0472">Membrane</keyword>
<keyword evidence="2" id="KW-0812">Transmembrane</keyword>
<feature type="compositionally biased region" description="Basic and acidic residues" evidence="1">
    <location>
        <begin position="35"/>
        <end position="51"/>
    </location>
</feature>
<keyword evidence="2" id="KW-1133">Transmembrane helix</keyword>
<feature type="transmembrane region" description="Helical" evidence="2">
    <location>
        <begin position="6"/>
        <end position="25"/>
    </location>
</feature>
<dbReference type="AlphaFoldDB" id="W9V5V7"/>
<accession>W9V5V7</accession>